<gene>
    <name evidence="3" type="primary">lpxI</name>
    <name evidence="3" type="ORF">H9Q81_00850</name>
</gene>
<feature type="domain" description="LpxI C-terminal" evidence="1">
    <location>
        <begin position="135"/>
        <end position="263"/>
    </location>
</feature>
<dbReference type="EMBL" id="CP060637">
    <property type="protein sequence ID" value="QNM15421.1"/>
    <property type="molecule type" value="Genomic_DNA"/>
</dbReference>
<dbReference type="KEGG" id="fho:H9Q81_00850"/>
<dbReference type="InterPro" id="IPR041255">
    <property type="entry name" value="LpxI_N"/>
</dbReference>
<dbReference type="RefSeq" id="WP_101473476.1">
    <property type="nucleotide sequence ID" value="NZ_CP060637.1"/>
</dbReference>
<dbReference type="InterPro" id="IPR010415">
    <property type="entry name" value="LpxI_C"/>
</dbReference>
<dbReference type="EC" id="3.6.1.54" evidence="3"/>
<dbReference type="AlphaFoldDB" id="A0A7G9GX89"/>
<dbReference type="Pfam" id="PF17930">
    <property type="entry name" value="LpxI_N"/>
    <property type="match status" value="1"/>
</dbReference>
<evidence type="ECO:0000259" key="1">
    <source>
        <dbReference type="Pfam" id="PF06230"/>
    </source>
</evidence>
<dbReference type="PANTHER" id="PTHR39962">
    <property type="entry name" value="BLL4848 PROTEIN"/>
    <property type="match status" value="1"/>
</dbReference>
<reference evidence="3 4" key="1">
    <citation type="submission" date="2020-08" db="EMBL/GenBank/DDBJ databases">
        <authorList>
            <person name="Liu C."/>
            <person name="Sun Q."/>
        </authorList>
    </citation>
    <scope>NUCLEOTIDE SEQUENCE [LARGE SCALE GENOMIC DNA]</scope>
    <source>
        <strain evidence="3 4">NSJ-57</strain>
    </source>
</reference>
<dbReference type="Proteomes" id="UP000515913">
    <property type="component" value="Chromosome"/>
</dbReference>
<dbReference type="GO" id="GO:0016787">
    <property type="term" value="F:hydrolase activity"/>
    <property type="evidence" value="ECO:0007669"/>
    <property type="project" value="UniProtKB-KW"/>
</dbReference>
<feature type="domain" description="LpxI N-terminal" evidence="2">
    <location>
        <begin position="3"/>
        <end position="130"/>
    </location>
</feature>
<evidence type="ECO:0000259" key="2">
    <source>
        <dbReference type="Pfam" id="PF17930"/>
    </source>
</evidence>
<name>A0A7G9GX89_9FUSO</name>
<keyword evidence="4" id="KW-1185">Reference proteome</keyword>
<sequence>MERIGIIVGNGKLPLYFIEEAQRKNIEVFPIGLFDTIDEEIKKIKNFRTFNIGEVGNIVKYFLLNNINKVVMLGKVEKDIIFKDLKLDRYGEELLKKLPDRKDETLLFAVIAFFRLNGIKILPQNHLIKNFMFEKKCYTKLKPTDEDLKTIKIGKEAAKALSLVDAGQTVVCKDASVIALEGIEGTDKTIERGGKLAGDNCIIVKMSRPQQDMRVDIPAVGVNTIKRLIEIKAKGIAGEANKMLFIEREEAIKLADQHSIFIVGIK</sequence>
<evidence type="ECO:0000313" key="3">
    <source>
        <dbReference type="EMBL" id="QNM15421.1"/>
    </source>
</evidence>
<keyword evidence="3" id="KW-0378">Hydrolase</keyword>
<dbReference type="Gene3D" id="3.40.140.80">
    <property type="match status" value="1"/>
</dbReference>
<dbReference type="InterPro" id="IPR053174">
    <property type="entry name" value="LpxI"/>
</dbReference>
<accession>A0A7G9GX89</accession>
<proteinExistence type="predicted"/>
<dbReference type="Pfam" id="PF06230">
    <property type="entry name" value="LpxI_C"/>
    <property type="match status" value="1"/>
</dbReference>
<dbReference type="PANTHER" id="PTHR39962:SF1">
    <property type="entry name" value="LPXI FAMILY PROTEIN"/>
    <property type="match status" value="1"/>
</dbReference>
<dbReference type="Gene3D" id="3.40.50.20">
    <property type="match status" value="1"/>
</dbReference>
<evidence type="ECO:0000313" key="4">
    <source>
        <dbReference type="Proteomes" id="UP000515913"/>
    </source>
</evidence>
<dbReference type="InterPro" id="IPR043167">
    <property type="entry name" value="LpxI_C_sf"/>
</dbReference>
<protein>
    <submittedName>
        <fullName evidence="3">UDP-2,3-diacylglucosamine diphosphatase LpxI</fullName>
        <ecNumber evidence="3">3.6.1.54</ecNumber>
    </submittedName>
</protein>
<organism evidence="3 4">
    <name type="scientific">Fusobacterium hominis</name>
    <dbReference type="NCBI Taxonomy" id="2764326"/>
    <lineage>
        <taxon>Bacteria</taxon>
        <taxon>Fusobacteriati</taxon>
        <taxon>Fusobacteriota</taxon>
        <taxon>Fusobacteriia</taxon>
        <taxon>Fusobacteriales</taxon>
        <taxon>Fusobacteriaceae</taxon>
        <taxon>Fusobacterium</taxon>
    </lineage>
</organism>